<feature type="transmembrane region" description="Helical" evidence="6">
    <location>
        <begin position="244"/>
        <end position="265"/>
    </location>
</feature>
<reference evidence="8" key="2">
    <citation type="submission" date="2025-08" db="UniProtKB">
        <authorList>
            <consortium name="Ensembl"/>
        </authorList>
    </citation>
    <scope>IDENTIFICATION</scope>
</reference>
<dbReference type="AlphaFoldDB" id="H2Z5A0"/>
<reference evidence="9" key="1">
    <citation type="submission" date="2003-08" db="EMBL/GenBank/DDBJ databases">
        <authorList>
            <person name="Birren B."/>
            <person name="Nusbaum C."/>
            <person name="Abebe A."/>
            <person name="Abouelleil A."/>
            <person name="Adekoya E."/>
            <person name="Ait-zahra M."/>
            <person name="Allen N."/>
            <person name="Allen T."/>
            <person name="An P."/>
            <person name="Anderson M."/>
            <person name="Anderson S."/>
            <person name="Arachchi H."/>
            <person name="Armbruster J."/>
            <person name="Bachantsang P."/>
            <person name="Baldwin J."/>
            <person name="Barry A."/>
            <person name="Bayul T."/>
            <person name="Blitshsteyn B."/>
            <person name="Bloom T."/>
            <person name="Blye J."/>
            <person name="Boguslavskiy L."/>
            <person name="Borowsky M."/>
            <person name="Boukhgalter B."/>
            <person name="Brunache A."/>
            <person name="Butler J."/>
            <person name="Calixte N."/>
            <person name="Calvo S."/>
            <person name="Camarata J."/>
            <person name="Campo K."/>
            <person name="Chang J."/>
            <person name="Cheshatsang Y."/>
            <person name="Citroen M."/>
            <person name="Collymore A."/>
            <person name="Considine T."/>
            <person name="Cook A."/>
            <person name="Cooke P."/>
            <person name="Corum B."/>
            <person name="Cuomo C."/>
            <person name="David R."/>
            <person name="Dawoe T."/>
            <person name="Degray S."/>
            <person name="Dodge S."/>
            <person name="Dooley K."/>
            <person name="Dorje P."/>
            <person name="Dorjee K."/>
            <person name="Dorris L."/>
            <person name="Duffey N."/>
            <person name="Dupes A."/>
            <person name="Elkins T."/>
            <person name="Engels R."/>
            <person name="Erickson J."/>
            <person name="Farina A."/>
            <person name="Faro S."/>
            <person name="Ferreira P."/>
            <person name="Fischer H."/>
            <person name="Fitzgerald M."/>
            <person name="Foley K."/>
            <person name="Gage D."/>
            <person name="Galagan J."/>
            <person name="Gearin G."/>
            <person name="Gnerre S."/>
            <person name="Gnirke A."/>
            <person name="Goyette A."/>
            <person name="Graham J."/>
            <person name="Grandbois E."/>
            <person name="Gyaltsen K."/>
            <person name="Hafez N."/>
            <person name="Hagopian D."/>
            <person name="Hagos B."/>
            <person name="Hall J."/>
            <person name="Hatcher B."/>
            <person name="Heller A."/>
            <person name="Higgins H."/>
            <person name="Honan T."/>
            <person name="Horn A."/>
            <person name="Houde N."/>
            <person name="Hughes L."/>
            <person name="Hulme W."/>
            <person name="Husby E."/>
            <person name="Iliev I."/>
            <person name="Jaffe D."/>
            <person name="Jones C."/>
            <person name="Kamal M."/>
            <person name="Kamat A."/>
            <person name="Kamvysselis M."/>
            <person name="Karlsson E."/>
            <person name="Kells C."/>
            <person name="Kieu A."/>
            <person name="Kisner P."/>
            <person name="Kodira C."/>
            <person name="Kulbokas E."/>
            <person name="Labutti K."/>
            <person name="Lama D."/>
            <person name="Landers T."/>
            <person name="Leger J."/>
            <person name="Levine S."/>
            <person name="Lewis D."/>
            <person name="Lewis T."/>
            <person name="Lindblad-toh K."/>
            <person name="Liu X."/>
            <person name="Lokyitsang T."/>
            <person name="Lokyitsang Y."/>
            <person name="Lucien O."/>
            <person name="Lui A."/>
            <person name="Ma L.J."/>
            <person name="Mabbitt R."/>
            <person name="Macdonald J."/>
            <person name="Maclean C."/>
            <person name="Major J."/>
            <person name="Manning J."/>
            <person name="Marabella R."/>
            <person name="Maru K."/>
            <person name="Matthews C."/>
            <person name="Mauceli E."/>
            <person name="Mccarthy M."/>
            <person name="Mcdonough S."/>
            <person name="Mcghee T."/>
            <person name="Meldrim J."/>
            <person name="Meneus L."/>
            <person name="Mesirov J."/>
            <person name="Mihalev A."/>
            <person name="Mihova T."/>
            <person name="Mikkelsen T."/>
            <person name="Mlenga V."/>
            <person name="Moru K."/>
            <person name="Mozes J."/>
            <person name="Mulrain L."/>
            <person name="Munson G."/>
            <person name="Naylor J."/>
            <person name="Newes C."/>
            <person name="Nguyen C."/>
            <person name="Nguyen N."/>
            <person name="Nguyen T."/>
            <person name="Nicol R."/>
            <person name="Nielsen C."/>
            <person name="Nizzari M."/>
            <person name="Norbu C."/>
            <person name="Norbu N."/>
            <person name="O'donnell P."/>
            <person name="Okoawo O."/>
            <person name="O'leary S."/>
            <person name="Omotosho B."/>
            <person name="O'neill K."/>
            <person name="Osman S."/>
            <person name="Parker S."/>
            <person name="Perrin D."/>
            <person name="Phunkhang P."/>
            <person name="Piqani B."/>
            <person name="Purcell S."/>
            <person name="Rachupka T."/>
            <person name="Ramasamy U."/>
            <person name="Rameau R."/>
            <person name="Ray V."/>
            <person name="Raymond C."/>
            <person name="Retta R."/>
            <person name="Richardson S."/>
            <person name="Rise C."/>
            <person name="Rodriguez J."/>
            <person name="Rogers J."/>
            <person name="Rogov P."/>
            <person name="Rutman M."/>
            <person name="Schupbach R."/>
            <person name="Seaman C."/>
            <person name="Settipalli S."/>
            <person name="Sharpe T."/>
            <person name="Sheridan J."/>
            <person name="Sherpa N."/>
            <person name="Shi J."/>
            <person name="Smirnov S."/>
            <person name="Smith C."/>
            <person name="Sougnez C."/>
            <person name="Spencer B."/>
            <person name="Stalker J."/>
            <person name="Stange-thomann N."/>
            <person name="Stavropoulos S."/>
            <person name="Stetson K."/>
            <person name="Stone C."/>
            <person name="Stone S."/>
            <person name="Stubbs M."/>
            <person name="Talamas J."/>
            <person name="Tchuinga P."/>
            <person name="Tenzing P."/>
            <person name="Tesfaye S."/>
            <person name="Theodore J."/>
            <person name="Thoulutsang Y."/>
            <person name="Topham K."/>
            <person name="Towey S."/>
            <person name="Tsamla T."/>
            <person name="Tsomo N."/>
            <person name="Vallee D."/>
            <person name="Vassiliev H."/>
            <person name="Venkataraman V."/>
            <person name="Vinson J."/>
            <person name="Vo A."/>
            <person name="Wade C."/>
            <person name="Wang S."/>
            <person name="Wangchuk T."/>
            <person name="Wangdi T."/>
            <person name="Whittaker C."/>
            <person name="Wilkinson J."/>
            <person name="Wu Y."/>
            <person name="Wyman D."/>
            <person name="Yadav S."/>
            <person name="Yang S."/>
            <person name="Yang X."/>
            <person name="Yeager S."/>
            <person name="Yee E."/>
            <person name="Young G."/>
            <person name="Zainoun J."/>
            <person name="Zembeck L."/>
            <person name="Zimmer A."/>
            <person name="Zody M."/>
            <person name="Lander E."/>
        </authorList>
    </citation>
    <scope>NUCLEOTIDE SEQUENCE [LARGE SCALE GENOMIC DNA]</scope>
</reference>
<dbReference type="Ensembl" id="ENSCSAVT00000012911.1">
    <property type="protein sequence ID" value="ENSCSAVP00000012762.1"/>
    <property type="gene ID" value="ENSCSAVG00000007493.1"/>
</dbReference>
<evidence type="ECO:0000256" key="4">
    <source>
        <dbReference type="ARBA" id="ARBA00023136"/>
    </source>
</evidence>
<proteinExistence type="predicted"/>
<name>H2Z5A0_CIOSA</name>
<organism evidence="8 9">
    <name type="scientific">Ciona savignyi</name>
    <name type="common">Pacific transparent sea squirt</name>
    <dbReference type="NCBI Taxonomy" id="51511"/>
    <lineage>
        <taxon>Eukaryota</taxon>
        <taxon>Metazoa</taxon>
        <taxon>Chordata</taxon>
        <taxon>Tunicata</taxon>
        <taxon>Ascidiacea</taxon>
        <taxon>Phlebobranchia</taxon>
        <taxon>Cionidae</taxon>
        <taxon>Ciona</taxon>
    </lineage>
</organism>
<feature type="transmembrane region" description="Helical" evidence="6">
    <location>
        <begin position="20"/>
        <end position="44"/>
    </location>
</feature>
<evidence type="ECO:0000256" key="2">
    <source>
        <dbReference type="ARBA" id="ARBA00022692"/>
    </source>
</evidence>
<keyword evidence="4 5" id="KW-0472">Membrane</keyword>
<dbReference type="GeneTree" id="ENSGT00390000012913"/>
<evidence type="ECO:0000256" key="1">
    <source>
        <dbReference type="ARBA" id="ARBA00004141"/>
    </source>
</evidence>
<feature type="transmembrane region" description="Helical" evidence="6">
    <location>
        <begin position="56"/>
        <end position="75"/>
    </location>
</feature>
<evidence type="ECO:0000313" key="8">
    <source>
        <dbReference type="Ensembl" id="ENSCSAVP00000012762.1"/>
    </source>
</evidence>
<reference evidence="8" key="3">
    <citation type="submission" date="2025-09" db="UniProtKB">
        <authorList>
            <consortium name="Ensembl"/>
        </authorList>
    </citation>
    <scope>IDENTIFICATION</scope>
</reference>
<dbReference type="PANTHER" id="PTHR14568:SF8">
    <property type="entry name" value="EXPERA DOMAIN-CONTAINING PROTEIN"/>
    <property type="match status" value="1"/>
</dbReference>
<comment type="subcellular location">
    <subcellularLocation>
        <location evidence="1">Membrane</location>
        <topology evidence="1">Multi-pass membrane protein</topology>
    </subcellularLocation>
</comment>
<protein>
    <recommendedName>
        <fullName evidence="7">EXPERA domain-containing protein</fullName>
    </recommendedName>
</protein>
<dbReference type="GO" id="GO:0016020">
    <property type="term" value="C:membrane"/>
    <property type="evidence" value="ECO:0007669"/>
    <property type="project" value="UniProtKB-SubCell"/>
</dbReference>
<keyword evidence="3 5" id="KW-1133">Transmembrane helix</keyword>
<evidence type="ECO:0000259" key="7">
    <source>
        <dbReference type="PROSITE" id="PS51751"/>
    </source>
</evidence>
<dbReference type="OMA" id="WGINIAF"/>
<feature type="transmembrane region" description="Helical" evidence="6">
    <location>
        <begin position="126"/>
        <end position="149"/>
    </location>
</feature>
<dbReference type="PANTHER" id="PTHR14568">
    <property type="entry name" value="TRANSMEMBRANE SUPERFAMILY 6 MEMBER 1/2"/>
    <property type="match status" value="1"/>
</dbReference>
<dbReference type="HOGENOM" id="CLU_046717_0_0_1"/>
<sequence length="278" mass="30702">MEVVKGFIGFYLVTGEPYLGTSYGTIALLWDTTGNLAMYLVIIYQIDNKLDHRNSVLYFGGTLVTSLCCLLVGGVTGNHGSNLYESSFLNIPYVIVPTYYLLDAFCQPRKFPKSLPSKETSDYKMLDIVLCVGLLLSCIFGLVRGIAALGSPMPLAAMYRAEYEPYLLDPSKFGVVWILFLMGVGGMLQVSIAFGLWRSGSRWVMDLSIIYAAVVIHGTFTHLIPQFCVGVSPEYHIPPESMLWVVAGNLFVPVVAVAVVMRCFAEPGYFKPSNQKLE</sequence>
<evidence type="ECO:0000256" key="6">
    <source>
        <dbReference type="SAM" id="Phobius"/>
    </source>
</evidence>
<keyword evidence="2 5" id="KW-0812">Transmembrane</keyword>
<dbReference type="eggNOG" id="ENOG502QRB2">
    <property type="taxonomic scope" value="Eukaryota"/>
</dbReference>
<dbReference type="InterPro" id="IPR033118">
    <property type="entry name" value="EXPERA"/>
</dbReference>
<dbReference type="PROSITE" id="PS51751">
    <property type="entry name" value="EXPERA"/>
    <property type="match status" value="1"/>
</dbReference>
<evidence type="ECO:0000313" key="9">
    <source>
        <dbReference type="Proteomes" id="UP000007875"/>
    </source>
</evidence>
<accession>H2Z5A0</accession>
<dbReference type="InterPro" id="IPR059044">
    <property type="entry name" value="TM_Tm6sf1/2"/>
</dbReference>
<dbReference type="Pfam" id="PF26083">
    <property type="entry name" value="TM_Tm6sf2"/>
    <property type="match status" value="1"/>
</dbReference>
<feature type="domain" description="EXPERA" evidence="7">
    <location>
        <begin position="126"/>
        <end position="260"/>
    </location>
</feature>
<feature type="transmembrane region" description="Helical" evidence="6">
    <location>
        <begin position="204"/>
        <end position="224"/>
    </location>
</feature>
<feature type="transmembrane region" description="Helical" evidence="6">
    <location>
        <begin position="175"/>
        <end position="197"/>
    </location>
</feature>
<evidence type="ECO:0000256" key="5">
    <source>
        <dbReference type="PROSITE-ProRule" id="PRU01087"/>
    </source>
</evidence>
<feature type="transmembrane region" description="Helical" evidence="6">
    <location>
        <begin position="87"/>
        <end position="105"/>
    </location>
</feature>
<evidence type="ECO:0000256" key="3">
    <source>
        <dbReference type="ARBA" id="ARBA00022989"/>
    </source>
</evidence>
<dbReference type="Proteomes" id="UP000007875">
    <property type="component" value="Unassembled WGS sequence"/>
</dbReference>
<keyword evidence="9" id="KW-1185">Reference proteome</keyword>
<dbReference type="InParanoid" id="H2Z5A0"/>